<evidence type="ECO:0000313" key="6">
    <source>
        <dbReference type="Proteomes" id="UP000030300"/>
    </source>
</evidence>
<dbReference type="InterPro" id="IPR029044">
    <property type="entry name" value="Nucleotide-diphossugar_trans"/>
</dbReference>
<evidence type="ECO:0000313" key="5">
    <source>
        <dbReference type="EMBL" id="AJR18420.1"/>
    </source>
</evidence>
<dbReference type="FunFam" id="3.90.550.10:FF:000122">
    <property type="entry name" value="Dolichol-phosphate mannosyltransferase subunit 1"/>
    <property type="match status" value="1"/>
</dbReference>
<sequence>MTTLRRPRPRARHPLADTDLTLGRTVMVIPTYNEADNLGWIVERLRTAQPSVDVLVVDDGSPDGTGALADGLAADDPQVHVLHRTAKGGLGAAYLAGFAWALERGYDVIGEMDADGSHQPEQLHRLLAGLADADLVIGSRWVPGGSVVNWPWEREVLSRGGNLYVRLLLGIDVRDATAGFRLFRRTTLEKLRLDEVRSTGYVFQTDLVSRTLRAGLAVREVPIEFVERVRGESKMSGQVAVESLKRITQWGLRERWAQLRGERRAAAPERQLQPR</sequence>
<organism evidence="5 6">
    <name type="scientific">Nocardioides simplex</name>
    <name type="common">Arthrobacter simplex</name>
    <dbReference type="NCBI Taxonomy" id="2045"/>
    <lineage>
        <taxon>Bacteria</taxon>
        <taxon>Bacillati</taxon>
        <taxon>Actinomycetota</taxon>
        <taxon>Actinomycetes</taxon>
        <taxon>Propionibacteriales</taxon>
        <taxon>Nocardioidaceae</taxon>
        <taxon>Pimelobacter</taxon>
    </lineage>
</organism>
<evidence type="ECO:0000256" key="2">
    <source>
        <dbReference type="ARBA" id="ARBA00022676"/>
    </source>
</evidence>
<accession>A0A0C5XB08</accession>
<keyword evidence="6" id="KW-1185">Reference proteome</keyword>
<name>A0A0C5XB08_NOCSI</name>
<dbReference type="GO" id="GO:0009247">
    <property type="term" value="P:glycolipid biosynthetic process"/>
    <property type="evidence" value="ECO:0007669"/>
    <property type="project" value="TreeGrafter"/>
</dbReference>
<dbReference type="GO" id="GO:0004582">
    <property type="term" value="F:dolichyl-phosphate beta-D-mannosyltransferase activity"/>
    <property type="evidence" value="ECO:0007669"/>
    <property type="project" value="UniProtKB-EC"/>
</dbReference>
<dbReference type="EC" id="2.4.1.83" evidence="5"/>
<comment type="similarity">
    <text evidence="1">Belongs to the glycosyltransferase 2 family.</text>
</comment>
<dbReference type="Proteomes" id="UP000030300">
    <property type="component" value="Chromosome"/>
</dbReference>
<dbReference type="InterPro" id="IPR001173">
    <property type="entry name" value="Glyco_trans_2-like"/>
</dbReference>
<dbReference type="SUPFAM" id="SSF53448">
    <property type="entry name" value="Nucleotide-diphospho-sugar transferases"/>
    <property type="match status" value="1"/>
</dbReference>
<keyword evidence="3 5" id="KW-0808">Transferase</keyword>
<reference evidence="5 6" key="1">
    <citation type="journal article" date="2015" name="Genome Announc.">
        <title>Complete Genome Sequence of Steroid-Transforming Nocardioides simplex VKM Ac-2033D.</title>
        <authorList>
            <person name="Shtratnikova V.Y."/>
            <person name="Schelkunov M.I."/>
            <person name="Pekov Y.A."/>
            <person name="Fokina V.V."/>
            <person name="Logacheva M.D."/>
            <person name="Sokolov S.L."/>
            <person name="Bragin E.Y."/>
            <person name="Ashapkin V.V."/>
            <person name="Donova M.V."/>
        </authorList>
    </citation>
    <scope>NUCLEOTIDE SEQUENCE [LARGE SCALE GENOMIC DNA]</scope>
    <source>
        <strain evidence="5 6">VKM Ac-2033D</strain>
    </source>
</reference>
<feature type="domain" description="Glycosyltransferase 2-like" evidence="4">
    <location>
        <begin position="28"/>
        <end position="191"/>
    </location>
</feature>
<dbReference type="GO" id="GO:0016020">
    <property type="term" value="C:membrane"/>
    <property type="evidence" value="ECO:0007669"/>
    <property type="project" value="GOC"/>
</dbReference>
<dbReference type="STRING" id="2045.KR76_13480"/>
<proteinExistence type="inferred from homology"/>
<dbReference type="PANTHER" id="PTHR43398:SF1">
    <property type="entry name" value="DOLICHOL-PHOSPHATE MANNOSYLTRANSFERASE SUBUNIT 1"/>
    <property type="match status" value="1"/>
</dbReference>
<protein>
    <submittedName>
        <fullName evidence="5">Dolichol-phosphate mannosyltransferase in lipid-linked oligosaccharide synthesis cluster</fullName>
        <ecNumber evidence="5">2.4.1.83</ecNumber>
    </submittedName>
</protein>
<dbReference type="HOGENOM" id="CLU_033536_13_0_11"/>
<dbReference type="Pfam" id="PF00535">
    <property type="entry name" value="Glycos_transf_2"/>
    <property type="match status" value="1"/>
</dbReference>
<dbReference type="PANTHER" id="PTHR43398">
    <property type="entry name" value="DOLICHOL-PHOSPHATE MANNOSYLTRANSFERASE SUBUNIT 1"/>
    <property type="match status" value="1"/>
</dbReference>
<dbReference type="CDD" id="cd06442">
    <property type="entry name" value="DPM1_like"/>
    <property type="match status" value="1"/>
</dbReference>
<evidence type="ECO:0000256" key="3">
    <source>
        <dbReference type="ARBA" id="ARBA00022679"/>
    </source>
</evidence>
<dbReference type="InterPro" id="IPR039528">
    <property type="entry name" value="DPM1-like"/>
</dbReference>
<dbReference type="AlphaFoldDB" id="A0A0C5XB08"/>
<gene>
    <name evidence="5" type="ORF">KR76_13480</name>
</gene>
<dbReference type="KEGG" id="psim:KR76_13480"/>
<dbReference type="OrthoDB" id="9810303at2"/>
<dbReference type="EMBL" id="CP009896">
    <property type="protein sequence ID" value="AJR18420.1"/>
    <property type="molecule type" value="Genomic_DNA"/>
</dbReference>
<keyword evidence="2 5" id="KW-0328">Glycosyltransferase</keyword>
<evidence type="ECO:0000259" key="4">
    <source>
        <dbReference type="Pfam" id="PF00535"/>
    </source>
</evidence>
<dbReference type="Gene3D" id="3.90.550.10">
    <property type="entry name" value="Spore Coat Polysaccharide Biosynthesis Protein SpsA, Chain A"/>
    <property type="match status" value="1"/>
</dbReference>
<evidence type="ECO:0000256" key="1">
    <source>
        <dbReference type="ARBA" id="ARBA00006739"/>
    </source>
</evidence>